<evidence type="ECO:0000313" key="1">
    <source>
        <dbReference type="EMBL" id="SET18394.1"/>
    </source>
</evidence>
<keyword evidence="2" id="KW-1185">Reference proteome</keyword>
<accession>A0A1I0CFL1</accession>
<gene>
    <name evidence="1" type="ORF">SAMN05421811_102302</name>
</gene>
<sequence>MRESERLWHLAHKYRMGMSFHGLWVEDTNLADVASRIGADPASGVECTWADIGEGPNPGGNTGIAWMGRLNTGWTQIIVVGATPFDPLSALSAGNRRALEFAWTVNGVHDVLLAVDGRYVTALSATRPGVRKGTDPHALDRYTSGLQFDAEDSSWRSDPDLLPSWLEYSDWAETLIDMSDDDMVDDPHESMPSEFRQPLELSLNGYSPPMATCVTSALVVVGRITGRELDEEWMNGLHTRVLIP</sequence>
<organism evidence="1 2">
    <name type="scientific">Nonomuraea wenchangensis</name>
    <dbReference type="NCBI Taxonomy" id="568860"/>
    <lineage>
        <taxon>Bacteria</taxon>
        <taxon>Bacillati</taxon>
        <taxon>Actinomycetota</taxon>
        <taxon>Actinomycetes</taxon>
        <taxon>Streptosporangiales</taxon>
        <taxon>Streptosporangiaceae</taxon>
        <taxon>Nonomuraea</taxon>
    </lineage>
</organism>
<dbReference type="Proteomes" id="UP000199361">
    <property type="component" value="Unassembled WGS sequence"/>
</dbReference>
<dbReference type="AlphaFoldDB" id="A0A1I0CFL1"/>
<reference evidence="1 2" key="1">
    <citation type="submission" date="2016-10" db="EMBL/GenBank/DDBJ databases">
        <authorList>
            <person name="de Groot N.N."/>
        </authorList>
    </citation>
    <scope>NUCLEOTIDE SEQUENCE [LARGE SCALE GENOMIC DNA]</scope>
    <source>
        <strain evidence="1 2">CGMCC 4.5598</strain>
    </source>
</reference>
<evidence type="ECO:0000313" key="2">
    <source>
        <dbReference type="Proteomes" id="UP000199361"/>
    </source>
</evidence>
<dbReference type="STRING" id="568860.SAMN05421811_102302"/>
<dbReference type="EMBL" id="FOHX01000002">
    <property type="protein sequence ID" value="SET18394.1"/>
    <property type="molecule type" value="Genomic_DNA"/>
</dbReference>
<proteinExistence type="predicted"/>
<name>A0A1I0CFL1_9ACTN</name>
<protein>
    <submittedName>
        <fullName evidence="1">Uncharacterized protein</fullName>
    </submittedName>
</protein>